<dbReference type="PANTHER" id="PTHR11586">
    <property type="entry name" value="TRNA-AMINOACYLATION COFACTOR ARC1 FAMILY MEMBER"/>
    <property type="match status" value="1"/>
</dbReference>
<evidence type="ECO:0000313" key="2">
    <source>
        <dbReference type="Proteomes" id="UP000237271"/>
    </source>
</evidence>
<name>A0A2P4XIN2_9STRA</name>
<sequence length="89" mass="9553">MVLCACDEAHENVQFVEPPAEAKVGERVTIASESGEPLSAAQVKKQKVLEKVSPDFLTNDNLVATYKGEQIMTSAGPCTVKSLKKAFIS</sequence>
<dbReference type="SUPFAM" id="SSF50249">
    <property type="entry name" value="Nucleic acid-binding proteins"/>
    <property type="match status" value="1"/>
</dbReference>
<dbReference type="OrthoDB" id="19141at2759"/>
<gene>
    <name evidence="1" type="ORF">PHPALM_18880</name>
</gene>
<dbReference type="Gene3D" id="2.40.50.140">
    <property type="entry name" value="Nucleic acid-binding proteins"/>
    <property type="match status" value="1"/>
</dbReference>
<keyword evidence="2" id="KW-1185">Reference proteome</keyword>
<protein>
    <submittedName>
        <fullName evidence="1">Methionine-tRNA ligase</fullName>
    </submittedName>
</protein>
<dbReference type="AlphaFoldDB" id="A0A2P4XIN2"/>
<dbReference type="PANTHER" id="PTHR11586:SF33">
    <property type="entry name" value="AMINOACYL TRNA SYNTHASE COMPLEX-INTERACTING MULTIFUNCTIONAL PROTEIN 1"/>
    <property type="match status" value="1"/>
</dbReference>
<dbReference type="Proteomes" id="UP000237271">
    <property type="component" value="Unassembled WGS sequence"/>
</dbReference>
<accession>A0A2P4XIN2</accession>
<organism evidence="1 2">
    <name type="scientific">Phytophthora palmivora</name>
    <dbReference type="NCBI Taxonomy" id="4796"/>
    <lineage>
        <taxon>Eukaryota</taxon>
        <taxon>Sar</taxon>
        <taxon>Stramenopiles</taxon>
        <taxon>Oomycota</taxon>
        <taxon>Peronosporomycetes</taxon>
        <taxon>Peronosporales</taxon>
        <taxon>Peronosporaceae</taxon>
        <taxon>Phytophthora</taxon>
    </lineage>
</organism>
<comment type="caution">
    <text evidence="1">The sequence shown here is derived from an EMBL/GenBank/DDBJ whole genome shotgun (WGS) entry which is preliminary data.</text>
</comment>
<proteinExistence type="predicted"/>
<dbReference type="GO" id="GO:0016874">
    <property type="term" value="F:ligase activity"/>
    <property type="evidence" value="ECO:0007669"/>
    <property type="project" value="UniProtKB-KW"/>
</dbReference>
<reference evidence="1 2" key="1">
    <citation type="journal article" date="2017" name="Genome Biol. Evol.">
        <title>Phytophthora megakarya and P. palmivora, closely related causal agents of cacao black pod rot, underwent increases in genome sizes and gene numbers by different mechanisms.</title>
        <authorList>
            <person name="Ali S.S."/>
            <person name="Shao J."/>
            <person name="Lary D.J."/>
            <person name="Kronmiller B."/>
            <person name="Shen D."/>
            <person name="Strem M.D."/>
            <person name="Amoako-Attah I."/>
            <person name="Akrofi A.Y."/>
            <person name="Begoude B.A."/>
            <person name="Ten Hoopen G.M."/>
            <person name="Coulibaly K."/>
            <person name="Kebe B.I."/>
            <person name="Melnick R.L."/>
            <person name="Guiltinan M.J."/>
            <person name="Tyler B.M."/>
            <person name="Meinhardt L.W."/>
            <person name="Bailey B.A."/>
        </authorList>
    </citation>
    <scope>NUCLEOTIDE SEQUENCE [LARGE SCALE GENOMIC DNA]</scope>
    <source>
        <strain evidence="2">sbr112.9</strain>
    </source>
</reference>
<dbReference type="InterPro" id="IPR051270">
    <property type="entry name" value="Tyrosine-tRNA_ligase_regulator"/>
</dbReference>
<keyword evidence="1" id="KW-0436">Ligase</keyword>
<evidence type="ECO:0000313" key="1">
    <source>
        <dbReference type="EMBL" id="POM65412.1"/>
    </source>
</evidence>
<dbReference type="InterPro" id="IPR012340">
    <property type="entry name" value="NA-bd_OB-fold"/>
</dbReference>
<dbReference type="EMBL" id="NCKW01010228">
    <property type="protein sequence ID" value="POM65412.1"/>
    <property type="molecule type" value="Genomic_DNA"/>
</dbReference>